<name>A0A0D6XA13_THEFI</name>
<dbReference type="GO" id="GO:0055085">
    <property type="term" value="P:transmembrane transport"/>
    <property type="evidence" value="ECO:0007669"/>
    <property type="project" value="InterPro"/>
</dbReference>
<dbReference type="SUPFAM" id="SSF161098">
    <property type="entry name" value="MetI-like"/>
    <property type="match status" value="1"/>
</dbReference>
<protein>
    <submittedName>
        <fullName evidence="7">Tungstate transporter permease</fullName>
    </submittedName>
</protein>
<dbReference type="STRING" id="276.THFILI_04270"/>
<feature type="transmembrane region" description="Helical" evidence="5">
    <location>
        <begin position="46"/>
        <end position="67"/>
    </location>
</feature>
<sequence length="211" mass="22027">MEAQELWEITLRSLLVAGLATFLAGVFGVPLGLFLALRAPGRLPRVLLYTGMGLPSVVVGLLFYLLLSRQGPLGGLGLLYTPWAMVLAQAVLALPLVASFLYAGARARAEEVRALVKSLGGREAQVPPTLLWESRRALAAGLASGFGAAISEVGAATLVGGDIRHQTRVLTTAIVLETRKGELEAALALGAVLLGVSLLVVALLLILEEDA</sequence>
<organism evidence="7 8">
    <name type="scientific">Thermus filiformis</name>
    <dbReference type="NCBI Taxonomy" id="276"/>
    <lineage>
        <taxon>Bacteria</taxon>
        <taxon>Thermotogati</taxon>
        <taxon>Deinococcota</taxon>
        <taxon>Deinococci</taxon>
        <taxon>Thermales</taxon>
        <taxon>Thermaceae</taxon>
        <taxon>Thermus</taxon>
    </lineage>
</organism>
<accession>A0A0D6XA13</accession>
<dbReference type="EMBL" id="JPSL02000038">
    <property type="protein sequence ID" value="KIX84590.1"/>
    <property type="molecule type" value="Genomic_DNA"/>
</dbReference>
<dbReference type="InterPro" id="IPR000515">
    <property type="entry name" value="MetI-like"/>
</dbReference>
<reference evidence="7 8" key="1">
    <citation type="journal article" date="2015" name="Genome Announc.">
        <title>Draft Genome Sequence of the Thermophile Thermus filiformis ATCC 43280, Producer of Carotenoid-(Di)glucoside-Branched Fatty Acid (Di)esters and Source of Hyperthermostable Enzymes of Biotechnological Interest.</title>
        <authorList>
            <person name="Mandelli F."/>
            <person name="Oliveira Ramires B."/>
            <person name="Couger M.B."/>
            <person name="Paixao D.A."/>
            <person name="Camilo C.M."/>
            <person name="Polikarpov I."/>
            <person name="Prade R."/>
            <person name="Riano-Pachon D.M."/>
            <person name="Squina F.M."/>
        </authorList>
    </citation>
    <scope>NUCLEOTIDE SEQUENCE [LARGE SCALE GENOMIC DNA]</scope>
    <source>
        <strain evidence="7 8">ATCC 43280</strain>
    </source>
</reference>
<evidence type="ECO:0000313" key="7">
    <source>
        <dbReference type="EMBL" id="KIX84590.1"/>
    </source>
</evidence>
<gene>
    <name evidence="7" type="ORF">THFILI_04270</name>
</gene>
<dbReference type="Pfam" id="PF00528">
    <property type="entry name" value="BPD_transp_1"/>
    <property type="match status" value="1"/>
</dbReference>
<dbReference type="NCBIfam" id="NF038017">
    <property type="entry name" value="ABC_perm1"/>
    <property type="match status" value="1"/>
</dbReference>
<evidence type="ECO:0000256" key="4">
    <source>
        <dbReference type="ARBA" id="ARBA00023136"/>
    </source>
</evidence>
<keyword evidence="5" id="KW-0813">Transport</keyword>
<feature type="transmembrane region" description="Helical" evidence="5">
    <location>
        <begin position="14"/>
        <end position="37"/>
    </location>
</feature>
<dbReference type="InterPro" id="IPR049783">
    <property type="entry name" value="ABC_perm_TupB-like"/>
</dbReference>
<feature type="domain" description="ABC transmembrane type-1" evidence="6">
    <location>
        <begin position="10"/>
        <end position="204"/>
    </location>
</feature>
<dbReference type="AlphaFoldDB" id="A0A0D6XA13"/>
<feature type="transmembrane region" description="Helical" evidence="5">
    <location>
        <begin position="186"/>
        <end position="207"/>
    </location>
</feature>
<dbReference type="CDD" id="cd06261">
    <property type="entry name" value="TM_PBP2"/>
    <property type="match status" value="1"/>
</dbReference>
<comment type="similarity">
    <text evidence="5">Belongs to the binding-protein-dependent transport system permease family.</text>
</comment>
<dbReference type="PANTHER" id="PTHR43632">
    <property type="entry name" value="PERMEASE COMPONENT OF TUNGSTATE ABC TRANSPORTER"/>
    <property type="match status" value="1"/>
</dbReference>
<evidence type="ECO:0000256" key="2">
    <source>
        <dbReference type="ARBA" id="ARBA00022692"/>
    </source>
</evidence>
<dbReference type="GO" id="GO:0005886">
    <property type="term" value="C:plasma membrane"/>
    <property type="evidence" value="ECO:0007669"/>
    <property type="project" value="UniProtKB-SubCell"/>
</dbReference>
<feature type="transmembrane region" description="Helical" evidence="5">
    <location>
        <begin position="79"/>
        <end position="103"/>
    </location>
</feature>
<evidence type="ECO:0000259" key="6">
    <source>
        <dbReference type="PROSITE" id="PS50928"/>
    </source>
</evidence>
<evidence type="ECO:0000256" key="3">
    <source>
        <dbReference type="ARBA" id="ARBA00022989"/>
    </source>
</evidence>
<dbReference type="PANTHER" id="PTHR43632:SF1">
    <property type="entry name" value="PERMEASE COMPONENT OF TUNGSTATE ABC TRANSPORTER"/>
    <property type="match status" value="1"/>
</dbReference>
<evidence type="ECO:0000313" key="8">
    <source>
        <dbReference type="Proteomes" id="UP000030364"/>
    </source>
</evidence>
<comment type="subcellular location">
    <subcellularLocation>
        <location evidence="5">Cell membrane</location>
        <topology evidence="5">Multi-pass membrane protein</topology>
    </subcellularLocation>
    <subcellularLocation>
        <location evidence="1">Membrane</location>
        <topology evidence="1">Multi-pass membrane protein</topology>
    </subcellularLocation>
</comment>
<keyword evidence="2 5" id="KW-0812">Transmembrane</keyword>
<dbReference type="RefSeq" id="WP_038061255.1">
    <property type="nucleotide sequence ID" value="NZ_JPSL02000038.1"/>
</dbReference>
<keyword evidence="8" id="KW-1185">Reference proteome</keyword>
<keyword evidence="4 5" id="KW-0472">Membrane</keyword>
<dbReference type="PROSITE" id="PS50928">
    <property type="entry name" value="ABC_TM1"/>
    <property type="match status" value="1"/>
</dbReference>
<dbReference type="Proteomes" id="UP000030364">
    <property type="component" value="Unassembled WGS sequence"/>
</dbReference>
<evidence type="ECO:0000256" key="5">
    <source>
        <dbReference type="RuleBase" id="RU363032"/>
    </source>
</evidence>
<keyword evidence="3 5" id="KW-1133">Transmembrane helix</keyword>
<dbReference type="Gene3D" id="1.10.3720.10">
    <property type="entry name" value="MetI-like"/>
    <property type="match status" value="1"/>
</dbReference>
<comment type="caution">
    <text evidence="7">The sequence shown here is derived from an EMBL/GenBank/DDBJ whole genome shotgun (WGS) entry which is preliminary data.</text>
</comment>
<proteinExistence type="inferred from homology"/>
<evidence type="ECO:0000256" key="1">
    <source>
        <dbReference type="ARBA" id="ARBA00004141"/>
    </source>
</evidence>
<dbReference type="OrthoDB" id="9781724at2"/>
<dbReference type="InterPro" id="IPR035906">
    <property type="entry name" value="MetI-like_sf"/>
</dbReference>